<dbReference type="Gene3D" id="3.40.630.30">
    <property type="match status" value="1"/>
</dbReference>
<gene>
    <name evidence="2" type="ORF">EDD76_105128</name>
</gene>
<dbReference type="CDD" id="cd04301">
    <property type="entry name" value="NAT_SF"/>
    <property type="match status" value="1"/>
</dbReference>
<dbReference type="PANTHER" id="PTHR43451:SF1">
    <property type="entry name" value="ACETYLTRANSFERASE"/>
    <property type="match status" value="1"/>
</dbReference>
<dbReference type="PROSITE" id="PS51186">
    <property type="entry name" value="GNAT"/>
    <property type="match status" value="1"/>
</dbReference>
<dbReference type="AlphaFoldDB" id="A0A4R1R0X3"/>
<evidence type="ECO:0000313" key="3">
    <source>
        <dbReference type="Proteomes" id="UP000295718"/>
    </source>
</evidence>
<dbReference type="Proteomes" id="UP000295718">
    <property type="component" value="Unassembled WGS sequence"/>
</dbReference>
<comment type="caution">
    <text evidence="2">The sequence shown here is derived from an EMBL/GenBank/DDBJ whole genome shotgun (WGS) entry which is preliminary data.</text>
</comment>
<dbReference type="OrthoDB" id="9800797at2"/>
<dbReference type="STRING" id="1469948.GCA_000732725_01833"/>
<dbReference type="InterPro" id="IPR052564">
    <property type="entry name" value="N-acetyltrans/Recomb-assoc"/>
</dbReference>
<dbReference type="EMBL" id="SLUO01000005">
    <property type="protein sequence ID" value="TCL58955.1"/>
    <property type="molecule type" value="Genomic_DNA"/>
</dbReference>
<dbReference type="InterPro" id="IPR016181">
    <property type="entry name" value="Acyl_CoA_acyltransferase"/>
</dbReference>
<evidence type="ECO:0000259" key="1">
    <source>
        <dbReference type="PROSITE" id="PS51186"/>
    </source>
</evidence>
<evidence type="ECO:0000313" key="2">
    <source>
        <dbReference type="EMBL" id="TCL58955.1"/>
    </source>
</evidence>
<name>A0A4R1R0X3_9FIRM</name>
<dbReference type="PANTHER" id="PTHR43451">
    <property type="entry name" value="ACETYLTRANSFERASE (GNAT) FAMILY PROTEIN"/>
    <property type="match status" value="1"/>
</dbReference>
<dbReference type="Pfam" id="PF13673">
    <property type="entry name" value="Acetyltransf_10"/>
    <property type="match status" value="1"/>
</dbReference>
<feature type="domain" description="N-acetyltransferase" evidence="1">
    <location>
        <begin position="1"/>
        <end position="151"/>
    </location>
</feature>
<organism evidence="2 3">
    <name type="scientific">Kineothrix alysoides</name>
    <dbReference type="NCBI Taxonomy" id="1469948"/>
    <lineage>
        <taxon>Bacteria</taxon>
        <taxon>Bacillati</taxon>
        <taxon>Bacillota</taxon>
        <taxon>Clostridia</taxon>
        <taxon>Lachnospirales</taxon>
        <taxon>Lachnospiraceae</taxon>
        <taxon>Kineothrix</taxon>
    </lineage>
</organism>
<sequence>MKYIRATEENKEQIFQLVQDTITAIYPKYYPKEVVDFFCRHHSLESIIKDIKSGGIGVLLDDNRLVGTGSRKDNHITRVYVDPAFQGRGYGSYIMKCLEDEIALNYDTVCLDASLPASHLYECRGYRTIKHEKRIVENGAILVYEIMEKRL</sequence>
<reference evidence="2 3" key="1">
    <citation type="submission" date="2019-03" db="EMBL/GenBank/DDBJ databases">
        <title>Genomic Encyclopedia of Type Strains, Phase IV (KMG-IV): sequencing the most valuable type-strain genomes for metagenomic binning, comparative biology and taxonomic classification.</title>
        <authorList>
            <person name="Goeker M."/>
        </authorList>
    </citation>
    <scope>NUCLEOTIDE SEQUENCE [LARGE SCALE GENOMIC DNA]</scope>
    <source>
        <strain evidence="2 3">DSM 100556</strain>
    </source>
</reference>
<keyword evidence="3" id="KW-1185">Reference proteome</keyword>
<dbReference type="InterPro" id="IPR000182">
    <property type="entry name" value="GNAT_dom"/>
</dbReference>
<dbReference type="GO" id="GO:0016747">
    <property type="term" value="F:acyltransferase activity, transferring groups other than amino-acyl groups"/>
    <property type="evidence" value="ECO:0007669"/>
    <property type="project" value="InterPro"/>
</dbReference>
<proteinExistence type="predicted"/>
<accession>A0A4R1R0X3</accession>
<dbReference type="SUPFAM" id="SSF55729">
    <property type="entry name" value="Acyl-CoA N-acyltransferases (Nat)"/>
    <property type="match status" value="1"/>
</dbReference>
<keyword evidence="2" id="KW-0808">Transferase</keyword>
<protein>
    <submittedName>
        <fullName evidence="2">Acetyltransferase (GNAT) family protein</fullName>
    </submittedName>
</protein>
<dbReference type="RefSeq" id="WP_031390533.1">
    <property type="nucleotide sequence ID" value="NZ_JPNB01000001.1"/>
</dbReference>